<feature type="non-terminal residue" evidence="16">
    <location>
        <position position="1435"/>
    </location>
</feature>
<dbReference type="PROSITE" id="PS51278">
    <property type="entry name" value="GATASE_TYPE_2"/>
    <property type="match status" value="1"/>
</dbReference>
<dbReference type="Pfam" id="PF00310">
    <property type="entry name" value="GATase_2"/>
    <property type="match status" value="1"/>
</dbReference>
<keyword evidence="11" id="KW-0411">Iron-sulfur</keyword>
<keyword evidence="9" id="KW-0560">Oxidoreductase</keyword>
<dbReference type="InterPro" id="IPR017932">
    <property type="entry name" value="GATase_2_dom"/>
</dbReference>
<dbReference type="GO" id="GO:0046872">
    <property type="term" value="F:metal ion binding"/>
    <property type="evidence" value="ECO:0007669"/>
    <property type="project" value="UniProtKB-KW"/>
</dbReference>
<dbReference type="PANTHER" id="PTHR11938">
    <property type="entry name" value="FAD NADPH DEHYDROGENASE/OXIDOREDUCTASE"/>
    <property type="match status" value="1"/>
</dbReference>
<dbReference type="Gene3D" id="3.60.20.10">
    <property type="entry name" value="Glutamine Phosphoribosylpyrophosphate, subunit 1, domain 1"/>
    <property type="match status" value="1"/>
</dbReference>
<dbReference type="InterPro" id="IPR050711">
    <property type="entry name" value="ET-N_metabolism_enzyme"/>
</dbReference>
<keyword evidence="5" id="KW-0285">Flavoprotein</keyword>
<dbReference type="PANTHER" id="PTHR11938:SF133">
    <property type="entry name" value="GLUTAMATE SYNTHASE (NADH)"/>
    <property type="match status" value="1"/>
</dbReference>
<evidence type="ECO:0000256" key="3">
    <source>
        <dbReference type="ARBA" id="ARBA00009716"/>
    </source>
</evidence>
<keyword evidence="12" id="KW-0314">Glutamate biosynthesis</keyword>
<dbReference type="GO" id="GO:0016040">
    <property type="term" value="F:glutamate synthase (NADH) activity"/>
    <property type="evidence" value="ECO:0007669"/>
    <property type="project" value="TreeGrafter"/>
</dbReference>
<dbReference type="CDD" id="cd02808">
    <property type="entry name" value="GltS_FMN"/>
    <property type="match status" value="1"/>
</dbReference>
<reference evidence="16" key="1">
    <citation type="submission" date="2018-05" db="EMBL/GenBank/DDBJ databases">
        <authorList>
            <person name="Lanie J.A."/>
            <person name="Ng W.-L."/>
            <person name="Kazmierczak K.M."/>
            <person name="Andrzejewski T.M."/>
            <person name="Davidsen T.M."/>
            <person name="Wayne K.J."/>
            <person name="Tettelin H."/>
            <person name="Glass J.I."/>
            <person name="Rusch D."/>
            <person name="Podicherti R."/>
            <person name="Tsui H.-C.T."/>
            <person name="Winkler M.E."/>
        </authorList>
    </citation>
    <scope>NUCLEOTIDE SEQUENCE</scope>
</reference>
<dbReference type="GO" id="GO:0051538">
    <property type="term" value="F:3 iron, 4 sulfur cluster binding"/>
    <property type="evidence" value="ECO:0007669"/>
    <property type="project" value="UniProtKB-KW"/>
</dbReference>
<dbReference type="CDD" id="cd00713">
    <property type="entry name" value="GltS"/>
    <property type="match status" value="1"/>
</dbReference>
<dbReference type="InterPro" id="IPR002489">
    <property type="entry name" value="Glu_synth_asu_C"/>
</dbReference>
<evidence type="ECO:0000256" key="6">
    <source>
        <dbReference type="ARBA" id="ARBA00022643"/>
    </source>
</evidence>
<dbReference type="InterPro" id="IPR029055">
    <property type="entry name" value="Ntn_hydrolases_N"/>
</dbReference>
<dbReference type="InterPro" id="IPR006982">
    <property type="entry name" value="Glu_synth_centr_N"/>
</dbReference>
<comment type="cofactor">
    <cofactor evidence="2">
        <name>[3Fe-4S] cluster</name>
        <dbReference type="ChEBI" id="CHEBI:21137"/>
    </cofactor>
</comment>
<evidence type="ECO:0000256" key="13">
    <source>
        <dbReference type="ARBA" id="ARBA00023291"/>
    </source>
</evidence>
<evidence type="ECO:0000259" key="15">
    <source>
        <dbReference type="PROSITE" id="PS51278"/>
    </source>
</evidence>
<evidence type="ECO:0000256" key="5">
    <source>
        <dbReference type="ARBA" id="ARBA00022630"/>
    </source>
</evidence>
<keyword evidence="4" id="KW-0028">Amino-acid biosynthesis</keyword>
<sequence length="1435" mass="161018">MLALVRNNLNLVNRIVPLQKIFPYGSNLLNNKRFYRHLNMNEKSACGIGIIVDMNRMSNRSIVEDANQMLLNMTHRGGCMDDPLNGDGAGIMVNIPHEFYKSKLLKDNNILLPEVGKYGTGIVFLPIDSNSREMCKRVLDINAKKLGLEILMWRDIKKNSNCLGLVSGSSEPCIEQIFVKRVNNTDILNQDLYSLQKISTNEIDSDKNILNGFYICSLSNDTIVYKGQFNCEQLFQYYNDLGDKSFECYMAMVHSRFSTNTQPSWNRAQPYRISCHNGELNTIDGNKNMVKTRESNMFSPVYGKKTKDFYPICTNNMSDSGNFDSFIQWMTMSSQYSLPEILMTTMPEAWKTNNNLTQEVQSFYKYHSCSLEPWDGPALIGFMNKEHIGVIQDRNGLRPSRYCLTDDDKLIISSESGVLHNIKENSIKEMGGLLPGDILLVDMENKGVIKNLDVKEHYASKYDYTKWVKDIEYLDDIISKEKNYKIEQVSDIENKFKLFGVSDEVKNIILTPMFLGSSEPSGSMGNDTPLAFLSKKKRNLFDFFKHSFAQVTNPPIDSIRENYVMTLECPIGKDTNILEISENRVKSVILRSPVLTNKEMSFIKKNKIKDINTDILDMTFSKGDNRNLKDIILKKCEETYNEIVDKDINTIVLTDRNVSENNIQIPSILMSSALHNYLLRQRIRNQVTIIVESGGVRESHQICCLLGFGVDAICPYMSFESIKYHLDNSNIPYRRKEIYENYRNSINKGIYKIMSKMGISSLQSYKGAGKFETIGFDKDILETCFPDMRNTINVVNFDKIKEIFVEHHENVYNDSNIVDGQYSFREGGEIHYNSPEIIYQLQKSVKLNNKEQFSEYLKSTDILNKKCTIRGLLKFKENNTESIPIDEVESAKDIVKRFCTGAMSIGSISKEAHETIALGMNSFGGRSNTGEGGEDSKRFNTRRNSAIKQVASGRFGVSSNYLSNADQIQIKMAQGAKPGEGGELPGFKVTDEMARLRNTKEGITLISPPPHHDIYSIEDLSQLIYDLQNANSDASISVKLVSNNGIGIIASGVAKCNADHIVVSGHDGGTGAASWNSIKYCGTPWEIGLTETHKTLVKNDLRNKVKLQVDGSIKTSRDVVIACLLGAEEFAFATIPLITIGCIMMRQCHLNICPVGIATQDPILRQKFAGKSENVINYFFLLAEEIRVIMAQLGFKSMDEMVGRYDKLESLEDNIDLDFIVDNDIDYNKIFSNLQNSKRHLDNKLNKYIIDISKKALDNMDNVVINSNVNNLDRSVGTMLSHEISKLYGEDGLPDKKIDINLTGIAGQSLGAFLQKGVTIQVTGGCNDYVGKGMSGGNIIVKKYEKCDIPSSKYMIVGNTCFYGGIEGNAYINGIAGNRFAVRNSGVNIVVEGIGTNGCEYMTGGSVLILGKVDKNLCAGMSGGSVYVYDTENLC</sequence>
<evidence type="ECO:0000256" key="11">
    <source>
        <dbReference type="ARBA" id="ARBA00023014"/>
    </source>
</evidence>
<evidence type="ECO:0000256" key="1">
    <source>
        <dbReference type="ARBA" id="ARBA00001917"/>
    </source>
</evidence>
<keyword evidence="7" id="KW-0479">Metal-binding</keyword>
<keyword evidence="10" id="KW-0408">Iron</keyword>
<dbReference type="SUPFAM" id="SSF56235">
    <property type="entry name" value="N-terminal nucleophile aminohydrolases (Ntn hydrolases)"/>
    <property type="match status" value="1"/>
</dbReference>
<dbReference type="Gene3D" id="2.160.20.60">
    <property type="entry name" value="Glutamate synthase, alpha subunit, C-terminal domain"/>
    <property type="match status" value="1"/>
</dbReference>
<feature type="domain" description="Glutamine amidotransferase type-2" evidence="15">
    <location>
        <begin position="46"/>
        <end position="444"/>
    </location>
</feature>
<name>A0A381URM7_9ZZZZ</name>
<dbReference type="GO" id="GO:0006537">
    <property type="term" value="P:glutamate biosynthetic process"/>
    <property type="evidence" value="ECO:0007669"/>
    <property type="project" value="UniProtKB-KW"/>
</dbReference>
<gene>
    <name evidence="16" type="ORF">METZ01_LOCUS82851</name>
</gene>
<comment type="similarity">
    <text evidence="3">Belongs to the glutamate synthase family.</text>
</comment>
<dbReference type="InterPro" id="IPR002932">
    <property type="entry name" value="Glu_synthdom"/>
</dbReference>
<proteinExistence type="inferred from homology"/>
<dbReference type="Pfam" id="PF01645">
    <property type="entry name" value="Glu_synthase"/>
    <property type="match status" value="1"/>
</dbReference>
<comment type="cofactor">
    <cofactor evidence="1">
        <name>FMN</name>
        <dbReference type="ChEBI" id="CHEBI:58210"/>
    </cofactor>
</comment>
<evidence type="ECO:0000256" key="10">
    <source>
        <dbReference type="ARBA" id="ARBA00023004"/>
    </source>
</evidence>
<dbReference type="GO" id="GO:0019676">
    <property type="term" value="P:ammonia assimilation cycle"/>
    <property type="evidence" value="ECO:0007669"/>
    <property type="project" value="TreeGrafter"/>
</dbReference>
<evidence type="ECO:0000256" key="12">
    <source>
        <dbReference type="ARBA" id="ARBA00023164"/>
    </source>
</evidence>
<evidence type="ECO:0000256" key="9">
    <source>
        <dbReference type="ARBA" id="ARBA00023002"/>
    </source>
</evidence>
<keyword evidence="8" id="KW-0315">Glutamine amidotransferase</keyword>
<evidence type="ECO:0000256" key="8">
    <source>
        <dbReference type="ARBA" id="ARBA00022962"/>
    </source>
</evidence>
<dbReference type="EMBL" id="UINC01006848">
    <property type="protein sequence ID" value="SVA29997.1"/>
    <property type="molecule type" value="Genomic_DNA"/>
</dbReference>
<evidence type="ECO:0000256" key="2">
    <source>
        <dbReference type="ARBA" id="ARBA00001927"/>
    </source>
</evidence>
<evidence type="ECO:0000313" key="16">
    <source>
        <dbReference type="EMBL" id="SVA29997.1"/>
    </source>
</evidence>
<dbReference type="SUPFAM" id="SSF51395">
    <property type="entry name" value="FMN-linked oxidoreductases"/>
    <property type="match status" value="1"/>
</dbReference>
<dbReference type="InterPro" id="IPR036485">
    <property type="entry name" value="Glu_synth_asu_C_sf"/>
</dbReference>
<dbReference type="Pfam" id="PF01493">
    <property type="entry name" value="GXGXG"/>
    <property type="match status" value="1"/>
</dbReference>
<evidence type="ECO:0000256" key="14">
    <source>
        <dbReference type="ARBA" id="ARBA00029440"/>
    </source>
</evidence>
<keyword evidence="6" id="KW-0288">FMN</keyword>
<dbReference type="NCBIfam" id="NF008730">
    <property type="entry name" value="PRK11750.1"/>
    <property type="match status" value="1"/>
</dbReference>
<organism evidence="16">
    <name type="scientific">marine metagenome</name>
    <dbReference type="NCBI Taxonomy" id="408172"/>
    <lineage>
        <taxon>unclassified sequences</taxon>
        <taxon>metagenomes</taxon>
        <taxon>ecological metagenomes</taxon>
    </lineage>
</organism>
<dbReference type="SUPFAM" id="SSF69336">
    <property type="entry name" value="Alpha subunit of glutamate synthase, C-terminal domain"/>
    <property type="match status" value="1"/>
</dbReference>
<comment type="pathway">
    <text evidence="14">Amino-acid biosynthesis.</text>
</comment>
<protein>
    <recommendedName>
        <fullName evidence="15">Glutamine amidotransferase type-2 domain-containing protein</fullName>
    </recommendedName>
</protein>
<evidence type="ECO:0000256" key="4">
    <source>
        <dbReference type="ARBA" id="ARBA00022605"/>
    </source>
</evidence>
<accession>A0A381URM7</accession>
<dbReference type="Gene3D" id="3.20.20.70">
    <property type="entry name" value="Aldolase class I"/>
    <property type="match status" value="2"/>
</dbReference>
<evidence type="ECO:0000256" key="7">
    <source>
        <dbReference type="ARBA" id="ARBA00022723"/>
    </source>
</evidence>
<dbReference type="Pfam" id="PF04898">
    <property type="entry name" value="Glu_syn_central"/>
    <property type="match status" value="1"/>
</dbReference>
<keyword evidence="13" id="KW-0003">3Fe-4S</keyword>
<dbReference type="InterPro" id="IPR013785">
    <property type="entry name" value="Aldolase_TIM"/>
</dbReference>